<name>A0AAP9QS65_KLEAE</name>
<dbReference type="PROSITE" id="PS01124">
    <property type="entry name" value="HTH_ARAC_FAMILY_2"/>
    <property type="match status" value="1"/>
</dbReference>
<evidence type="ECO:0000313" key="6">
    <source>
        <dbReference type="Proteomes" id="UP000514462"/>
    </source>
</evidence>
<evidence type="ECO:0000256" key="3">
    <source>
        <dbReference type="ARBA" id="ARBA00023163"/>
    </source>
</evidence>
<dbReference type="Pfam" id="PF12625">
    <property type="entry name" value="Arabinose_bd"/>
    <property type="match status" value="1"/>
</dbReference>
<dbReference type="AlphaFoldDB" id="A0AAP9QS65"/>
<organism evidence="5 6">
    <name type="scientific">Klebsiella aerogenes</name>
    <name type="common">Enterobacter aerogenes</name>
    <dbReference type="NCBI Taxonomy" id="548"/>
    <lineage>
        <taxon>Bacteria</taxon>
        <taxon>Pseudomonadati</taxon>
        <taxon>Pseudomonadota</taxon>
        <taxon>Gammaproteobacteria</taxon>
        <taxon>Enterobacterales</taxon>
        <taxon>Enterobacteriaceae</taxon>
        <taxon>Klebsiella/Raoultella group</taxon>
        <taxon>Klebsiella</taxon>
    </lineage>
</organism>
<evidence type="ECO:0000259" key="4">
    <source>
        <dbReference type="PROSITE" id="PS01124"/>
    </source>
</evidence>
<keyword evidence="1" id="KW-0805">Transcription regulation</keyword>
<dbReference type="GO" id="GO:0005829">
    <property type="term" value="C:cytosol"/>
    <property type="evidence" value="ECO:0007669"/>
    <property type="project" value="TreeGrafter"/>
</dbReference>
<evidence type="ECO:0000313" key="5">
    <source>
        <dbReference type="EMBL" id="QMR37994.1"/>
    </source>
</evidence>
<dbReference type="InterPro" id="IPR032687">
    <property type="entry name" value="AraC-type_N"/>
</dbReference>
<keyword evidence="3" id="KW-0804">Transcription</keyword>
<accession>A0AAP9QS65</accession>
<evidence type="ECO:0000256" key="1">
    <source>
        <dbReference type="ARBA" id="ARBA00023015"/>
    </source>
</evidence>
<feature type="domain" description="HTH araC/xylS-type" evidence="4">
    <location>
        <begin position="242"/>
        <end position="340"/>
    </location>
</feature>
<dbReference type="SMART" id="SM00342">
    <property type="entry name" value="HTH_ARAC"/>
    <property type="match status" value="1"/>
</dbReference>
<proteinExistence type="predicted"/>
<keyword evidence="2" id="KW-0238">DNA-binding</keyword>
<dbReference type="SUPFAM" id="SSF46689">
    <property type="entry name" value="Homeodomain-like"/>
    <property type="match status" value="1"/>
</dbReference>
<protein>
    <submittedName>
        <fullName evidence="5">AraC family transcriptional regulator</fullName>
    </submittedName>
</protein>
<evidence type="ECO:0000256" key="2">
    <source>
        <dbReference type="ARBA" id="ARBA00023125"/>
    </source>
</evidence>
<dbReference type="Gene3D" id="1.10.10.60">
    <property type="entry name" value="Homeodomain-like"/>
    <property type="match status" value="1"/>
</dbReference>
<sequence>MSNSDGVLKVQNKTFPMDIGWLAILKDLGVQPGHVLRRAGLPDDLLSRTRQGLSGEDYFRFWRALEAEASDAMFPLRLVETLSADSFNPPLFAALCSTNLVQAMQRLAKYKQLVAPMSLEVNTGDAGELVVTPRWLSIQTAVPHSLQVAEIAFFVRLARLATREHIKAHRVILPELPSSRYLRRYENFFGVPVQKGEYPAIAFAAVDALRPFLTVNESMFHAFEPDLRRRLSELDSTASTAERVRAVLLELLPGNAATIEKAAERLGLSKRTLQRRLEEEGENFRALVNMVRESLARHYLANTTMSGAEIAFLLGFEDPNSFYRAFQGWTGKTPDSVRHAMRLN</sequence>
<gene>
    <name evidence="5" type="ORF">HV331_00085</name>
</gene>
<dbReference type="InterPro" id="IPR018060">
    <property type="entry name" value="HTH_AraC"/>
</dbReference>
<dbReference type="GO" id="GO:0000976">
    <property type="term" value="F:transcription cis-regulatory region binding"/>
    <property type="evidence" value="ECO:0007669"/>
    <property type="project" value="TreeGrafter"/>
</dbReference>
<dbReference type="Proteomes" id="UP000514462">
    <property type="component" value="Chromosome"/>
</dbReference>
<dbReference type="InterPro" id="IPR009057">
    <property type="entry name" value="Homeodomain-like_sf"/>
</dbReference>
<dbReference type="PANTHER" id="PTHR47894:SF4">
    <property type="entry name" value="HTH-TYPE TRANSCRIPTIONAL REGULATOR GADX"/>
    <property type="match status" value="1"/>
</dbReference>
<dbReference type="GO" id="GO:0003700">
    <property type="term" value="F:DNA-binding transcription factor activity"/>
    <property type="evidence" value="ECO:0007669"/>
    <property type="project" value="InterPro"/>
</dbReference>
<reference evidence="6" key="1">
    <citation type="submission" date="2020-06" db="EMBL/GenBank/DDBJ databases">
        <title>REHAB project genomes.</title>
        <authorList>
            <person name="Shaw L.P."/>
        </authorList>
    </citation>
    <scope>NUCLEOTIDE SEQUENCE [LARGE SCALE GENOMIC DNA]</scope>
    <source>
        <strain evidence="6">RHBSTW-00938</strain>
    </source>
</reference>
<dbReference type="EMBL" id="CP055904">
    <property type="protein sequence ID" value="QMR37994.1"/>
    <property type="molecule type" value="Genomic_DNA"/>
</dbReference>
<dbReference type="PANTHER" id="PTHR47894">
    <property type="entry name" value="HTH-TYPE TRANSCRIPTIONAL REGULATOR GADX"/>
    <property type="match status" value="1"/>
</dbReference>
<dbReference type="Pfam" id="PF12833">
    <property type="entry name" value="HTH_18"/>
    <property type="match status" value="1"/>
</dbReference>